<feature type="region of interest" description="Disordered" evidence="1">
    <location>
        <begin position="1"/>
        <end position="20"/>
    </location>
</feature>
<dbReference type="InterPro" id="IPR005039">
    <property type="entry name" value="Ant_C"/>
</dbReference>
<name>A0A8T9T179_9BACT</name>
<dbReference type="Pfam" id="PF03374">
    <property type="entry name" value="ANT"/>
    <property type="match status" value="1"/>
</dbReference>
<evidence type="ECO:0000259" key="2">
    <source>
        <dbReference type="Pfam" id="PF03374"/>
    </source>
</evidence>
<evidence type="ECO:0000256" key="1">
    <source>
        <dbReference type="SAM" id="MobiDB-lite"/>
    </source>
</evidence>
<sequence length="206" mass="23682">MKNQHSFLKTQNKKTNNYMQVSQNDEKDYKREVGDFTGLAVLQGGKLLVTDYIPKEAWEYFVPNVLLTDNDFPLSLAYIFELGCQTHKKESYEAENKLALYADAVGSHKPGTTRQEKIDWTNNMLEAEGSYTIGIAARILRHGIRGLFKFLVERKMLTKSGGRYHIAEAYKNSGYFASVDRTIEITSPGMYFLWQQLTKDNLIPQY</sequence>
<dbReference type="AlphaFoldDB" id="A0A8T9T179"/>
<feature type="domain" description="Antirepressor protein C-terminal" evidence="2">
    <location>
        <begin position="114"/>
        <end position="184"/>
    </location>
</feature>
<dbReference type="RefSeq" id="WP_245094415.1">
    <property type="nucleotide sequence ID" value="NZ_CP095053.1"/>
</dbReference>
<protein>
    <submittedName>
        <fullName evidence="3">Phage antirepressor KilAC domain-containing protein</fullName>
    </submittedName>
</protein>
<dbReference type="EMBL" id="CP095053">
    <property type="protein sequence ID" value="UOR05846.1"/>
    <property type="molecule type" value="Genomic_DNA"/>
</dbReference>
<evidence type="ECO:0000313" key="3">
    <source>
        <dbReference type="EMBL" id="UOR05846.1"/>
    </source>
</evidence>
<dbReference type="Proteomes" id="UP000829925">
    <property type="component" value="Chromosome"/>
</dbReference>
<proteinExistence type="predicted"/>
<dbReference type="GO" id="GO:0003677">
    <property type="term" value="F:DNA binding"/>
    <property type="evidence" value="ECO:0007669"/>
    <property type="project" value="InterPro"/>
</dbReference>
<keyword evidence="4" id="KW-1185">Reference proteome</keyword>
<evidence type="ECO:0000313" key="4">
    <source>
        <dbReference type="Proteomes" id="UP000829925"/>
    </source>
</evidence>
<gene>
    <name evidence="3" type="ORF">MUN82_01810</name>
</gene>
<accession>A0A8T9T179</accession>
<dbReference type="KEGG" id="haei:MUN82_01810"/>
<organism evidence="3 4">
    <name type="scientific">Hymenobacter aerilatus</name>
    <dbReference type="NCBI Taxonomy" id="2932251"/>
    <lineage>
        <taxon>Bacteria</taxon>
        <taxon>Pseudomonadati</taxon>
        <taxon>Bacteroidota</taxon>
        <taxon>Cytophagia</taxon>
        <taxon>Cytophagales</taxon>
        <taxon>Hymenobacteraceae</taxon>
        <taxon>Hymenobacter</taxon>
    </lineage>
</organism>
<reference evidence="3 4" key="1">
    <citation type="submission" date="2022-04" db="EMBL/GenBank/DDBJ databases">
        <title>Hymenobacter sp. isolated from the air.</title>
        <authorList>
            <person name="Won M."/>
            <person name="Lee C.-M."/>
            <person name="Woen H.-Y."/>
            <person name="Kwon S.-W."/>
        </authorList>
    </citation>
    <scope>NUCLEOTIDE SEQUENCE [LARGE SCALE GENOMIC DNA]</scope>
    <source>
        <strain evidence="4">5413 J-13</strain>
    </source>
</reference>